<dbReference type="WBParaSite" id="ALUE_0002037501-mRNA-1">
    <property type="protein sequence ID" value="ALUE_0002037501-mRNA-1"/>
    <property type="gene ID" value="ALUE_0002037501"/>
</dbReference>
<sequence>MQAKSPNLTMAMSGMGESVSKVSRPHSYAINNLVGKMKYVRAHEPLVRLVSRRGLALCWTSVLAATAFRSVWLTVISSRNSLDSVTASSIDDITVRFFPPNGNSIVMAATIVVGEVILLFLTAGGDV</sequence>
<feature type="transmembrane region" description="Helical" evidence="1">
    <location>
        <begin position="54"/>
        <end position="75"/>
    </location>
</feature>
<accession>A0A0M3INP7</accession>
<dbReference type="Proteomes" id="UP000036681">
    <property type="component" value="Unplaced"/>
</dbReference>
<name>A0A0M3INP7_ASCLU</name>
<dbReference type="AlphaFoldDB" id="A0A0M3INP7"/>
<evidence type="ECO:0000313" key="3">
    <source>
        <dbReference type="WBParaSite" id="ALUE_0002037501-mRNA-1"/>
    </source>
</evidence>
<protein>
    <submittedName>
        <fullName evidence="3">DUF202 domain-containing protein</fullName>
    </submittedName>
</protein>
<proteinExistence type="predicted"/>
<feature type="transmembrane region" description="Helical" evidence="1">
    <location>
        <begin position="105"/>
        <end position="124"/>
    </location>
</feature>
<keyword evidence="1" id="KW-0812">Transmembrane</keyword>
<reference evidence="3" key="1">
    <citation type="submission" date="2017-02" db="UniProtKB">
        <authorList>
            <consortium name="WormBaseParasite"/>
        </authorList>
    </citation>
    <scope>IDENTIFICATION</scope>
</reference>
<keyword evidence="2" id="KW-1185">Reference proteome</keyword>
<organism evidence="2 3">
    <name type="scientific">Ascaris lumbricoides</name>
    <name type="common">Giant roundworm</name>
    <dbReference type="NCBI Taxonomy" id="6252"/>
    <lineage>
        <taxon>Eukaryota</taxon>
        <taxon>Metazoa</taxon>
        <taxon>Ecdysozoa</taxon>
        <taxon>Nematoda</taxon>
        <taxon>Chromadorea</taxon>
        <taxon>Rhabditida</taxon>
        <taxon>Spirurina</taxon>
        <taxon>Ascaridomorpha</taxon>
        <taxon>Ascaridoidea</taxon>
        <taxon>Ascarididae</taxon>
        <taxon>Ascaris</taxon>
    </lineage>
</organism>
<keyword evidence="1" id="KW-1133">Transmembrane helix</keyword>
<keyword evidence="1" id="KW-0472">Membrane</keyword>
<evidence type="ECO:0000256" key="1">
    <source>
        <dbReference type="SAM" id="Phobius"/>
    </source>
</evidence>
<evidence type="ECO:0000313" key="2">
    <source>
        <dbReference type="Proteomes" id="UP000036681"/>
    </source>
</evidence>